<reference evidence="2" key="1">
    <citation type="submission" date="2021-01" db="EMBL/GenBank/DDBJ databases">
        <authorList>
            <consortium name="Genoscope - CEA"/>
            <person name="William W."/>
        </authorList>
    </citation>
    <scope>NUCLEOTIDE SEQUENCE</scope>
</reference>
<evidence type="ECO:0000256" key="1">
    <source>
        <dbReference type="PROSITE-ProRule" id="PRU00339"/>
    </source>
</evidence>
<name>A0A8S1VL82_9CILI</name>
<gene>
    <name evidence="2" type="ORF">PPENT_87.1.T0660125</name>
</gene>
<organism evidence="2 3">
    <name type="scientific">Paramecium pentaurelia</name>
    <dbReference type="NCBI Taxonomy" id="43138"/>
    <lineage>
        <taxon>Eukaryota</taxon>
        <taxon>Sar</taxon>
        <taxon>Alveolata</taxon>
        <taxon>Ciliophora</taxon>
        <taxon>Intramacronucleata</taxon>
        <taxon>Oligohymenophorea</taxon>
        <taxon>Peniculida</taxon>
        <taxon>Parameciidae</taxon>
        <taxon>Paramecium</taxon>
    </lineage>
</organism>
<feature type="repeat" description="TPR" evidence="1">
    <location>
        <begin position="14"/>
        <end position="47"/>
    </location>
</feature>
<evidence type="ECO:0000313" key="3">
    <source>
        <dbReference type="Proteomes" id="UP000689195"/>
    </source>
</evidence>
<evidence type="ECO:0000313" key="2">
    <source>
        <dbReference type="EMBL" id="CAD8177015.1"/>
    </source>
</evidence>
<evidence type="ECO:0008006" key="4">
    <source>
        <dbReference type="Google" id="ProtNLM"/>
    </source>
</evidence>
<dbReference type="PROSITE" id="PS50005">
    <property type="entry name" value="TPR"/>
    <property type="match status" value="1"/>
</dbReference>
<dbReference type="InterPro" id="IPR019734">
    <property type="entry name" value="TPR_rpt"/>
</dbReference>
<keyword evidence="3" id="KW-1185">Reference proteome</keyword>
<accession>A0A8S1VL82</accession>
<dbReference type="EMBL" id="CAJJDO010000066">
    <property type="protein sequence ID" value="CAD8177015.1"/>
    <property type="molecule type" value="Genomic_DNA"/>
</dbReference>
<proteinExistence type="predicted"/>
<sequence length="69" mass="8467">MLIDNKNIIRNKDDEPNRGIGECLKIKNQYEQALQWFHKALKINPINIQYQKEIKMMNRFEEALEWYQK</sequence>
<dbReference type="OrthoDB" id="10043504at2759"/>
<comment type="caution">
    <text evidence="2">The sequence shown here is derived from an EMBL/GenBank/DDBJ whole genome shotgun (WGS) entry which is preliminary data.</text>
</comment>
<keyword evidence="1" id="KW-0802">TPR repeat</keyword>
<dbReference type="Proteomes" id="UP000689195">
    <property type="component" value="Unassembled WGS sequence"/>
</dbReference>
<protein>
    <recommendedName>
        <fullName evidence="4">Tetratricopeptide repeat protein</fullName>
    </recommendedName>
</protein>
<dbReference type="AlphaFoldDB" id="A0A8S1VL82"/>
<dbReference type="Pfam" id="PF00515">
    <property type="entry name" value="TPR_1"/>
    <property type="match status" value="1"/>
</dbReference>